<dbReference type="AlphaFoldDB" id="A0AAP5ES23"/>
<dbReference type="GO" id="GO:0016787">
    <property type="term" value="F:hydrolase activity"/>
    <property type="evidence" value="ECO:0007669"/>
    <property type="project" value="UniProtKB-KW"/>
</dbReference>
<organism evidence="3 5">
    <name type="scientific">Paraburkholderia madseniana</name>
    <dbReference type="NCBI Taxonomy" id="2599607"/>
    <lineage>
        <taxon>Bacteria</taxon>
        <taxon>Pseudomonadati</taxon>
        <taxon>Pseudomonadota</taxon>
        <taxon>Betaproteobacteria</taxon>
        <taxon>Burkholderiales</taxon>
        <taxon>Burkholderiaceae</taxon>
        <taxon>Paraburkholderia</taxon>
    </lineage>
</organism>
<dbReference type="Proteomes" id="UP001242288">
    <property type="component" value="Unassembled WGS sequence"/>
</dbReference>
<protein>
    <submittedName>
        <fullName evidence="3">Beta-lactamase family protein</fullName>
    </submittedName>
    <submittedName>
        <fullName evidence="2">Serine hydrolase</fullName>
    </submittedName>
</protein>
<dbReference type="PANTHER" id="PTHR43319:SF3">
    <property type="entry name" value="BETA-LACTAMASE-RELATED DOMAIN-CONTAINING PROTEIN"/>
    <property type="match status" value="1"/>
</dbReference>
<dbReference type="Gene3D" id="3.40.710.10">
    <property type="entry name" value="DD-peptidase/beta-lactamase superfamily"/>
    <property type="match status" value="1"/>
</dbReference>
<dbReference type="InterPro" id="IPR052907">
    <property type="entry name" value="Beta-lactamase/esterase"/>
</dbReference>
<dbReference type="Proteomes" id="UP001209412">
    <property type="component" value="Unassembled WGS sequence"/>
</dbReference>
<keyword evidence="2" id="KW-0378">Hydrolase</keyword>
<evidence type="ECO:0000313" key="2">
    <source>
        <dbReference type="EMBL" id="MCX4149656.1"/>
    </source>
</evidence>
<name>A0AAP5ES23_9BURK</name>
<evidence type="ECO:0000259" key="1">
    <source>
        <dbReference type="Pfam" id="PF00144"/>
    </source>
</evidence>
<evidence type="ECO:0000313" key="4">
    <source>
        <dbReference type="Proteomes" id="UP001209412"/>
    </source>
</evidence>
<comment type="caution">
    <text evidence="3">The sequence shown here is derived from an EMBL/GenBank/DDBJ whole genome shotgun (WGS) entry which is preliminary data.</text>
</comment>
<dbReference type="PANTHER" id="PTHR43319">
    <property type="entry name" value="BETA-LACTAMASE-RELATED"/>
    <property type="match status" value="1"/>
</dbReference>
<evidence type="ECO:0000313" key="5">
    <source>
        <dbReference type="Proteomes" id="UP001242288"/>
    </source>
</evidence>
<dbReference type="EMBL" id="JAPKHW010000032">
    <property type="protein sequence ID" value="MCX4149656.1"/>
    <property type="molecule type" value="Genomic_DNA"/>
</dbReference>
<keyword evidence="4" id="KW-1185">Reference proteome</keyword>
<feature type="domain" description="Beta-lactamase-related" evidence="1">
    <location>
        <begin position="32"/>
        <end position="373"/>
    </location>
</feature>
<dbReference type="InterPro" id="IPR001466">
    <property type="entry name" value="Beta-lactam-related"/>
</dbReference>
<reference evidence="3" key="1">
    <citation type="submission" date="2022-06" db="EMBL/GenBank/DDBJ databases">
        <title>PHB producers.</title>
        <authorList>
            <person name="Besaury L."/>
        </authorList>
    </citation>
    <scope>NUCLEOTIDE SEQUENCE</scope>
    <source>
        <strain evidence="3 4">SEWS6</strain>
    </source>
</reference>
<dbReference type="EMBL" id="JAMXWF010000032">
    <property type="protein sequence ID" value="MDQ6411474.1"/>
    <property type="molecule type" value="Genomic_DNA"/>
</dbReference>
<sequence>MSTQALKTSDIEVHGYCAPKYERLREAFLGNFRNLGEIGGSFAVTVRGELVADLWGGWKDFEATTPWEQDTIACVWSTSKGIGGACFAMLIDRGIASYEDKVSRYWPEFAVHGKGDLTIGMLLSHQSGITGFDTPATLDDLFSGEPAAQRLAAQAPLWPIGTASGYSNVVAILATELFKRIEGRSIQQFVADELKGSFGLDISVGVSQQDLPRVAIMLSEKKMEAVNTVPVANEAQRGLHNPPLTSDVATTPGFQRADIIAMNGFSNARALASMYGLLRHPGQDGRRLAGDAAVAEAAKLRFDGVDRVRGIRRTWSAGFLRNVENCWGPNAQAFGHGGWGGSFGYVDPVADISVGYVMNLMSDQMDLNPRRRALIDAIYAAR</sequence>
<accession>A0AAP5ES23</accession>
<proteinExistence type="predicted"/>
<dbReference type="InterPro" id="IPR012338">
    <property type="entry name" value="Beta-lactam/transpept-like"/>
</dbReference>
<gene>
    <name evidence="3" type="ORF">NIE36_30415</name>
    <name evidence="2" type="ORF">OSB80_30480</name>
</gene>
<dbReference type="RefSeq" id="WP_266260497.1">
    <property type="nucleotide sequence ID" value="NZ_JAMXWF010000032.1"/>
</dbReference>
<dbReference type="Pfam" id="PF00144">
    <property type="entry name" value="Beta-lactamase"/>
    <property type="match status" value="1"/>
</dbReference>
<dbReference type="SUPFAM" id="SSF56601">
    <property type="entry name" value="beta-lactamase/transpeptidase-like"/>
    <property type="match status" value="1"/>
</dbReference>
<evidence type="ECO:0000313" key="3">
    <source>
        <dbReference type="EMBL" id="MDQ6411474.1"/>
    </source>
</evidence>